<dbReference type="Gene3D" id="2.40.160.10">
    <property type="entry name" value="Porin"/>
    <property type="match status" value="1"/>
</dbReference>
<keyword evidence="1" id="KW-0732">Signal</keyword>
<dbReference type="Proteomes" id="UP000671852">
    <property type="component" value="Chromosome"/>
</dbReference>
<dbReference type="KEGG" id="saqt:GJV85_08000"/>
<evidence type="ECO:0000313" key="3">
    <source>
        <dbReference type="Proteomes" id="UP000671852"/>
    </source>
</evidence>
<evidence type="ECO:0000313" key="2">
    <source>
        <dbReference type="EMBL" id="QSZ42054.1"/>
    </source>
</evidence>
<sequence>MNRTFFIAILLTCYVNAADWLMLQGTQKRLGHTPWGFVQIRGEHNTGKEVIKNGINKTPFSFIKPNLEQQTEVQIARARVGLRGSLDEENKINYFILTEFAENGVNNPLGHHRDTYLTDASITFKHLPIFIRVGKFKYAGSEEGFMARFVSPFINFTTSSDQLLLERFVDNRLSAPTQGVGAYRDSGIQLFKTLEITEHSTLSLSYMIGNGSGMQNYNINANNFTHYGYIAYENILGKGKAYRQESLKFYTWLQDGKRKLNINNKDELYDRLRYGVGLTYFNHGLHIESEYVAGRGMIFNGAKDIDSSAVNEFWVYAMNPEFENRADGYHIASTYAIFEPFEAVARYDVYNRMINSDSEYRKFESFTSGFSYRFKNYDRIDFNYAINSIKAVDNSAADDLLKSSVGNLFSIQLTMVF</sequence>
<evidence type="ECO:0000256" key="1">
    <source>
        <dbReference type="SAM" id="SignalP"/>
    </source>
</evidence>
<dbReference type="InterPro" id="IPR023614">
    <property type="entry name" value="Porin_dom_sf"/>
</dbReference>
<feature type="signal peptide" evidence="1">
    <location>
        <begin position="1"/>
        <end position="17"/>
    </location>
</feature>
<dbReference type="EMBL" id="CP046072">
    <property type="protein sequence ID" value="QSZ42054.1"/>
    <property type="molecule type" value="Genomic_DNA"/>
</dbReference>
<proteinExistence type="predicted"/>
<accession>A0A975GD86</accession>
<keyword evidence="3" id="KW-1185">Reference proteome</keyword>
<reference evidence="2" key="2">
    <citation type="submission" date="2021-04" db="EMBL/GenBank/DDBJ databases">
        <title>Isolation and characterization of a novel species of the genus Sulfurimonas.</title>
        <authorList>
            <person name="Fukui M."/>
        </authorList>
    </citation>
    <scope>NUCLEOTIDE SEQUENCE</scope>
    <source>
        <strain evidence="2">H1576</strain>
    </source>
</reference>
<organism evidence="2 3">
    <name type="scientific">Sulfurimonas aquatica</name>
    <dbReference type="NCBI Taxonomy" id="2672570"/>
    <lineage>
        <taxon>Bacteria</taxon>
        <taxon>Pseudomonadati</taxon>
        <taxon>Campylobacterota</taxon>
        <taxon>Epsilonproteobacteria</taxon>
        <taxon>Campylobacterales</taxon>
        <taxon>Sulfurimonadaceae</taxon>
        <taxon>Sulfurimonas</taxon>
    </lineage>
</organism>
<protein>
    <recommendedName>
        <fullName evidence="4">Porin</fullName>
    </recommendedName>
</protein>
<dbReference type="AlphaFoldDB" id="A0A975GD86"/>
<gene>
    <name evidence="2" type="ORF">GJV85_08000</name>
</gene>
<dbReference type="RefSeq" id="WP_207560870.1">
    <property type="nucleotide sequence ID" value="NZ_CP046072.1"/>
</dbReference>
<feature type="chain" id="PRO_5037837216" description="Porin" evidence="1">
    <location>
        <begin position="18"/>
        <end position="417"/>
    </location>
</feature>
<evidence type="ECO:0008006" key="4">
    <source>
        <dbReference type="Google" id="ProtNLM"/>
    </source>
</evidence>
<reference evidence="2" key="1">
    <citation type="submission" date="2019-11" db="EMBL/GenBank/DDBJ databases">
        <authorList>
            <person name="Kojima H."/>
        </authorList>
    </citation>
    <scope>NUCLEOTIDE SEQUENCE</scope>
    <source>
        <strain evidence="2">H1576</strain>
    </source>
</reference>
<dbReference type="SUPFAM" id="SSF56935">
    <property type="entry name" value="Porins"/>
    <property type="match status" value="1"/>
</dbReference>
<name>A0A975GD86_9BACT</name>